<accession>A0ABV5GA48</accession>
<dbReference type="EMBL" id="JBHMFB010000001">
    <property type="protein sequence ID" value="MFB9087973.1"/>
    <property type="molecule type" value="Genomic_DNA"/>
</dbReference>
<keyword evidence="2" id="KW-1185">Reference proteome</keyword>
<evidence type="ECO:0000313" key="1">
    <source>
        <dbReference type="EMBL" id="MFB9087973.1"/>
    </source>
</evidence>
<sequence>MRPILTIVLFLKLGLVLGQPVNYFVPPEILKVGKTMSSFVPNGWTIVDSTKGDLNGDHNLDIAFVIESKDSLITYSFSEFEGEQRVNRMYTEKYPRSILIIAFSNSTKDSLNLIEQSNSMIHARIGLNTKIEIENNLLKIEYNSSSSAYNHSSNSNYYFSYQNKQFLLNKFDSFRQDYEWTENCIIDFISKIFVLTKGKVNAGKPATVWKNIDDIEPKTMTEFKEPGYWYIAEGIMI</sequence>
<gene>
    <name evidence="1" type="ORF">ACFFUU_00005</name>
</gene>
<proteinExistence type="predicted"/>
<comment type="caution">
    <text evidence="1">The sequence shown here is derived from an EMBL/GenBank/DDBJ whole genome shotgun (WGS) entry which is preliminary data.</text>
</comment>
<evidence type="ECO:0008006" key="3">
    <source>
        <dbReference type="Google" id="ProtNLM"/>
    </source>
</evidence>
<evidence type="ECO:0000313" key="2">
    <source>
        <dbReference type="Proteomes" id="UP001589576"/>
    </source>
</evidence>
<organism evidence="1 2">
    <name type="scientific">Flavobacterium paronense</name>
    <dbReference type="NCBI Taxonomy" id="1392775"/>
    <lineage>
        <taxon>Bacteria</taxon>
        <taxon>Pseudomonadati</taxon>
        <taxon>Bacteroidota</taxon>
        <taxon>Flavobacteriia</taxon>
        <taxon>Flavobacteriales</taxon>
        <taxon>Flavobacteriaceae</taxon>
        <taxon>Flavobacterium</taxon>
    </lineage>
</organism>
<protein>
    <recommendedName>
        <fullName evidence="3">VCBS repeat-containing protein</fullName>
    </recommendedName>
</protein>
<name>A0ABV5GA48_9FLAO</name>
<dbReference type="RefSeq" id="WP_290285405.1">
    <property type="nucleotide sequence ID" value="NZ_JAUFQN010000019.1"/>
</dbReference>
<reference evidence="1 2" key="1">
    <citation type="submission" date="2024-09" db="EMBL/GenBank/DDBJ databases">
        <authorList>
            <person name="Sun Q."/>
            <person name="Mori K."/>
        </authorList>
    </citation>
    <scope>NUCLEOTIDE SEQUENCE [LARGE SCALE GENOMIC DNA]</scope>
    <source>
        <strain evidence="1 2">CECT 8460</strain>
    </source>
</reference>
<dbReference type="Proteomes" id="UP001589576">
    <property type="component" value="Unassembled WGS sequence"/>
</dbReference>